<organism evidence="1">
    <name type="scientific">Entomoneis paludosa</name>
    <dbReference type="NCBI Taxonomy" id="265537"/>
    <lineage>
        <taxon>Eukaryota</taxon>
        <taxon>Sar</taxon>
        <taxon>Stramenopiles</taxon>
        <taxon>Ochrophyta</taxon>
        <taxon>Bacillariophyta</taxon>
        <taxon>Bacillariophyceae</taxon>
        <taxon>Bacillariophycidae</taxon>
        <taxon>Entomoneidaceae</taxon>
        <taxon>Entomoneis</taxon>
    </lineage>
</organism>
<name>A0A7S2Y5F3_9STRA</name>
<dbReference type="AlphaFoldDB" id="A0A7S2Y5F3"/>
<reference evidence="1" key="1">
    <citation type="submission" date="2021-01" db="EMBL/GenBank/DDBJ databases">
        <authorList>
            <person name="Corre E."/>
            <person name="Pelletier E."/>
            <person name="Niang G."/>
            <person name="Scheremetjew M."/>
            <person name="Finn R."/>
            <person name="Kale V."/>
            <person name="Holt S."/>
            <person name="Cochrane G."/>
            <person name="Meng A."/>
            <person name="Brown T."/>
            <person name="Cohen L."/>
        </authorList>
    </citation>
    <scope>NUCLEOTIDE SEQUENCE</scope>
    <source>
        <strain evidence="1">CCMP125</strain>
    </source>
</reference>
<protein>
    <submittedName>
        <fullName evidence="1">Uncharacterized protein</fullName>
    </submittedName>
</protein>
<sequence>MDALDASFCQDAAVKDQVRTQLRQFAEFTGVIDEFGNPLEQVVSDREDDQHAKSKQKHYRRSLSENFKDRVYLQTKVAAVLAAQEEGEDESDAQLYI</sequence>
<proteinExistence type="predicted"/>
<dbReference type="EMBL" id="HBHT01007625">
    <property type="protein sequence ID" value="CAD9950505.1"/>
    <property type="molecule type" value="Transcribed_RNA"/>
</dbReference>
<accession>A0A7S2Y5F3</accession>
<evidence type="ECO:0000313" key="1">
    <source>
        <dbReference type="EMBL" id="CAD9950505.1"/>
    </source>
</evidence>
<gene>
    <name evidence="1" type="ORF">APAL1065_LOCUS5084</name>
</gene>